<keyword evidence="4 13" id="KW-0444">Lipid biosynthesis</keyword>
<evidence type="ECO:0000256" key="13">
    <source>
        <dbReference type="RuleBase" id="RU000581"/>
    </source>
</evidence>
<keyword evidence="5 13" id="KW-0812">Transmembrane</keyword>
<comment type="domain">
    <text evidence="13">The histidine box domains are involved in binding the catalytic metal ions.</text>
</comment>
<dbReference type="GO" id="GO:0005789">
    <property type="term" value="C:endoplasmic reticulum membrane"/>
    <property type="evidence" value="ECO:0007669"/>
    <property type="project" value="TreeGrafter"/>
</dbReference>
<keyword evidence="12 13" id="KW-0275">Fatty acid biosynthesis</keyword>
<protein>
    <recommendedName>
        <fullName evidence="15">Fatty acid desaturase domain-containing protein</fullName>
    </recommendedName>
</protein>
<keyword evidence="11 14" id="KW-0472">Membrane</keyword>
<dbReference type="PANTHER" id="PTHR11351:SF31">
    <property type="entry name" value="DESATURASE 1, ISOFORM A-RELATED"/>
    <property type="match status" value="1"/>
</dbReference>
<evidence type="ECO:0000256" key="11">
    <source>
        <dbReference type="ARBA" id="ARBA00023136"/>
    </source>
</evidence>
<dbReference type="InterPro" id="IPR015876">
    <property type="entry name" value="Acyl-CoA_DS"/>
</dbReference>
<dbReference type="GO" id="GO:0042761">
    <property type="term" value="P:very long-chain fatty acid biosynthetic process"/>
    <property type="evidence" value="ECO:0007669"/>
    <property type="project" value="TreeGrafter"/>
</dbReference>
<keyword evidence="7 14" id="KW-1133">Transmembrane helix</keyword>
<dbReference type="Proteomes" id="UP001152523">
    <property type="component" value="Unassembled WGS sequence"/>
</dbReference>
<comment type="subcellular location">
    <subcellularLocation>
        <location evidence="1">Membrane</location>
        <topology evidence="1">Multi-pass membrane protein</topology>
    </subcellularLocation>
</comment>
<gene>
    <name evidence="16" type="ORF">CEPIT_LOCUS3259</name>
</gene>
<keyword evidence="9" id="KW-0408">Iron</keyword>
<dbReference type="PRINTS" id="PR00075">
    <property type="entry name" value="FACDDSATRASE"/>
</dbReference>
<evidence type="ECO:0000256" key="7">
    <source>
        <dbReference type="ARBA" id="ARBA00022989"/>
    </source>
</evidence>
<comment type="pathway">
    <text evidence="2">Lipid metabolism.</text>
</comment>
<dbReference type="PANTHER" id="PTHR11351">
    <property type="entry name" value="ACYL-COA DESATURASE"/>
    <property type="match status" value="1"/>
</dbReference>
<keyword evidence="10" id="KW-0443">Lipid metabolism</keyword>
<comment type="caution">
    <text evidence="16">The sequence shown here is derived from an EMBL/GenBank/DDBJ whole genome shotgun (WGS) entry which is preliminary data.</text>
</comment>
<reference evidence="16" key="1">
    <citation type="submission" date="2022-07" db="EMBL/GenBank/DDBJ databases">
        <authorList>
            <person name="Macas J."/>
            <person name="Novak P."/>
            <person name="Neumann P."/>
        </authorList>
    </citation>
    <scope>NUCLEOTIDE SEQUENCE</scope>
</reference>
<dbReference type="Pfam" id="PF00487">
    <property type="entry name" value="FA_desaturase"/>
    <property type="match status" value="1"/>
</dbReference>
<dbReference type="CDD" id="cd03505">
    <property type="entry name" value="Delta9-FADS-like"/>
    <property type="match status" value="1"/>
</dbReference>
<dbReference type="GO" id="GO:0016717">
    <property type="term" value="F:oxidoreductase activity, acting on paired donors, with oxidation of a pair of donors resulting in the reduction of molecular oxygen to two molecules of water"/>
    <property type="evidence" value="ECO:0007669"/>
    <property type="project" value="InterPro"/>
</dbReference>
<evidence type="ECO:0000256" key="9">
    <source>
        <dbReference type="ARBA" id="ARBA00023004"/>
    </source>
</evidence>
<evidence type="ECO:0000256" key="6">
    <source>
        <dbReference type="ARBA" id="ARBA00022832"/>
    </source>
</evidence>
<keyword evidence="17" id="KW-1185">Reference proteome</keyword>
<evidence type="ECO:0000256" key="8">
    <source>
        <dbReference type="ARBA" id="ARBA00023002"/>
    </source>
</evidence>
<feature type="transmembrane region" description="Helical" evidence="14">
    <location>
        <begin position="12"/>
        <end position="30"/>
    </location>
</feature>
<evidence type="ECO:0000256" key="12">
    <source>
        <dbReference type="ARBA" id="ARBA00023160"/>
    </source>
</evidence>
<feature type="domain" description="Fatty acid desaturase" evidence="15">
    <location>
        <begin position="36"/>
        <end position="248"/>
    </location>
</feature>
<organism evidence="16 17">
    <name type="scientific">Cuscuta epithymum</name>
    <dbReference type="NCBI Taxonomy" id="186058"/>
    <lineage>
        <taxon>Eukaryota</taxon>
        <taxon>Viridiplantae</taxon>
        <taxon>Streptophyta</taxon>
        <taxon>Embryophyta</taxon>
        <taxon>Tracheophyta</taxon>
        <taxon>Spermatophyta</taxon>
        <taxon>Magnoliopsida</taxon>
        <taxon>eudicotyledons</taxon>
        <taxon>Gunneridae</taxon>
        <taxon>Pentapetalae</taxon>
        <taxon>asterids</taxon>
        <taxon>lamiids</taxon>
        <taxon>Solanales</taxon>
        <taxon>Convolvulaceae</taxon>
        <taxon>Cuscuteae</taxon>
        <taxon>Cuscuta</taxon>
        <taxon>Cuscuta subgen. Cuscuta</taxon>
    </lineage>
</organism>
<evidence type="ECO:0000313" key="16">
    <source>
        <dbReference type="EMBL" id="CAH9069994.1"/>
    </source>
</evidence>
<sequence length="287" mass="33339">MESNMFTFQPGNKPFIVGSLIVFHLVSLFAPFCFSWGAFGLWLGLYVLTGLGITLSYHRNLCHKSFKLPKWLEYFFAYLAVHALQGDPIGWVSNHRYHHRYTDTSKDPHSPIQGFWYSHMGWLYDSKSAKERSAMPTNVADLENQFFYRFIQKTYNIHPIILGSVLFVFGGFPYIVWGLALRVVLFNHATFFVNSACHLWGNQAWNTGDLSRNNWWVALIAFGEGWHNNHHAFEYSARHGLQWWQLDITWCLIWTLQKLGFATNVKLPSDAQKKRMALIPNNDISKP</sequence>
<dbReference type="EMBL" id="CAMAPF010000017">
    <property type="protein sequence ID" value="CAH9069994.1"/>
    <property type="molecule type" value="Genomic_DNA"/>
</dbReference>
<evidence type="ECO:0000259" key="15">
    <source>
        <dbReference type="Pfam" id="PF00487"/>
    </source>
</evidence>
<feature type="transmembrane region" description="Helical" evidence="14">
    <location>
        <begin position="36"/>
        <end position="57"/>
    </location>
</feature>
<evidence type="ECO:0000256" key="1">
    <source>
        <dbReference type="ARBA" id="ARBA00004141"/>
    </source>
</evidence>
<feature type="transmembrane region" description="Helical" evidence="14">
    <location>
        <begin position="160"/>
        <end position="185"/>
    </location>
</feature>
<comment type="cofactor">
    <cofactor evidence="13">
        <name>Fe(2+)</name>
        <dbReference type="ChEBI" id="CHEBI:29033"/>
    </cofactor>
</comment>
<dbReference type="InterPro" id="IPR005804">
    <property type="entry name" value="FA_desaturase_dom"/>
</dbReference>
<keyword evidence="8 13" id="KW-0560">Oxidoreductase</keyword>
<evidence type="ECO:0000256" key="10">
    <source>
        <dbReference type="ARBA" id="ARBA00023098"/>
    </source>
</evidence>
<evidence type="ECO:0000256" key="14">
    <source>
        <dbReference type="SAM" id="Phobius"/>
    </source>
</evidence>
<name>A0AAV0C9V0_9ASTE</name>
<evidence type="ECO:0000313" key="17">
    <source>
        <dbReference type="Proteomes" id="UP001152523"/>
    </source>
</evidence>
<evidence type="ECO:0000256" key="5">
    <source>
        <dbReference type="ARBA" id="ARBA00022692"/>
    </source>
</evidence>
<dbReference type="AlphaFoldDB" id="A0AAV0C9V0"/>
<accession>A0AAV0C9V0</accession>
<proteinExistence type="inferred from homology"/>
<evidence type="ECO:0000256" key="3">
    <source>
        <dbReference type="ARBA" id="ARBA00009295"/>
    </source>
</evidence>
<comment type="similarity">
    <text evidence="3 13">Belongs to the fatty acid desaturase type 1 family.</text>
</comment>
<evidence type="ECO:0000256" key="2">
    <source>
        <dbReference type="ARBA" id="ARBA00005189"/>
    </source>
</evidence>
<evidence type="ECO:0000256" key="4">
    <source>
        <dbReference type="ARBA" id="ARBA00022516"/>
    </source>
</evidence>
<keyword evidence="6" id="KW-0276">Fatty acid metabolism</keyword>